<sequence>MHKSCALYQKPHRIQAPISWYNFWITTLPSKYSCNCDTDRNSVCNITTSEPSDKIQIIYSSHTFGFR</sequence>
<organism evidence="1 2">
    <name type="scientific">Ramazzottius varieornatus</name>
    <name type="common">Water bear</name>
    <name type="synonym">Tardigrade</name>
    <dbReference type="NCBI Taxonomy" id="947166"/>
    <lineage>
        <taxon>Eukaryota</taxon>
        <taxon>Metazoa</taxon>
        <taxon>Ecdysozoa</taxon>
        <taxon>Tardigrada</taxon>
        <taxon>Eutardigrada</taxon>
        <taxon>Parachela</taxon>
        <taxon>Hypsibioidea</taxon>
        <taxon>Ramazzottiidae</taxon>
        <taxon>Ramazzottius</taxon>
    </lineage>
</organism>
<dbReference type="EMBL" id="BDGG01000001">
    <property type="protein sequence ID" value="GAU88256.1"/>
    <property type="molecule type" value="Genomic_DNA"/>
</dbReference>
<keyword evidence="2" id="KW-1185">Reference proteome</keyword>
<evidence type="ECO:0000313" key="1">
    <source>
        <dbReference type="EMBL" id="GAU88256.1"/>
    </source>
</evidence>
<name>A0A1D1UF46_RAMVA</name>
<feature type="non-terminal residue" evidence="1">
    <location>
        <position position="67"/>
    </location>
</feature>
<proteinExistence type="predicted"/>
<accession>A0A1D1UF46</accession>
<reference evidence="1 2" key="1">
    <citation type="journal article" date="2016" name="Nat. Commun.">
        <title>Extremotolerant tardigrade genome and improved radiotolerance of human cultured cells by tardigrade-unique protein.</title>
        <authorList>
            <person name="Hashimoto T."/>
            <person name="Horikawa D.D."/>
            <person name="Saito Y."/>
            <person name="Kuwahara H."/>
            <person name="Kozuka-Hata H."/>
            <person name="Shin-I T."/>
            <person name="Minakuchi Y."/>
            <person name="Ohishi K."/>
            <person name="Motoyama A."/>
            <person name="Aizu T."/>
            <person name="Enomoto A."/>
            <person name="Kondo K."/>
            <person name="Tanaka S."/>
            <person name="Hara Y."/>
            <person name="Koshikawa S."/>
            <person name="Sagara H."/>
            <person name="Miura T."/>
            <person name="Yokobori S."/>
            <person name="Miyagawa K."/>
            <person name="Suzuki Y."/>
            <person name="Kubo T."/>
            <person name="Oyama M."/>
            <person name="Kohara Y."/>
            <person name="Fujiyama A."/>
            <person name="Arakawa K."/>
            <person name="Katayama T."/>
            <person name="Toyoda A."/>
            <person name="Kunieda T."/>
        </authorList>
    </citation>
    <scope>NUCLEOTIDE SEQUENCE [LARGE SCALE GENOMIC DNA]</scope>
    <source>
        <strain evidence="1 2">YOKOZUNA-1</strain>
    </source>
</reference>
<dbReference type="AlphaFoldDB" id="A0A1D1UF46"/>
<dbReference type="Proteomes" id="UP000186922">
    <property type="component" value="Unassembled WGS sequence"/>
</dbReference>
<protein>
    <submittedName>
        <fullName evidence="1">Uncharacterized protein</fullName>
    </submittedName>
</protein>
<evidence type="ECO:0000313" key="2">
    <source>
        <dbReference type="Proteomes" id="UP000186922"/>
    </source>
</evidence>
<gene>
    <name evidence="1" type="primary">RvY_00995-1</name>
    <name evidence="1" type="synonym">RvY_00995.1</name>
    <name evidence="1" type="ORF">RvY_00995</name>
</gene>
<comment type="caution">
    <text evidence="1">The sequence shown here is derived from an EMBL/GenBank/DDBJ whole genome shotgun (WGS) entry which is preliminary data.</text>
</comment>